<sequence>MAQLSQLELQHLRHMIGGHETMANKLEAYAQQCSDTQIKQMFQQDAAEAKSSKQKLMTFLQ</sequence>
<name>A0A1G9TV60_9FIRM</name>
<dbReference type="EMBL" id="FNHB01000005">
    <property type="protein sequence ID" value="SDM51468.1"/>
    <property type="molecule type" value="Genomic_DNA"/>
</dbReference>
<gene>
    <name evidence="1" type="ORF">SAMN04488502_10597</name>
</gene>
<evidence type="ECO:0000313" key="2">
    <source>
        <dbReference type="Proteomes" id="UP000214880"/>
    </source>
</evidence>
<protein>
    <recommendedName>
        <fullName evidence="3">Coat F domain-containing protein</fullName>
    </recommendedName>
</protein>
<dbReference type="AlphaFoldDB" id="A0A1G9TV60"/>
<dbReference type="STRING" id="146817.SAMN04488502_10597"/>
<proteinExistence type="predicted"/>
<reference evidence="1 2" key="1">
    <citation type="submission" date="2016-10" db="EMBL/GenBank/DDBJ databases">
        <authorList>
            <person name="de Groot N.N."/>
        </authorList>
    </citation>
    <scope>NUCLEOTIDE SEQUENCE [LARGE SCALE GENOMIC DNA]</scope>
    <source>
        <strain evidence="1 2">DSM 1736</strain>
    </source>
</reference>
<evidence type="ECO:0000313" key="1">
    <source>
        <dbReference type="EMBL" id="SDM51468.1"/>
    </source>
</evidence>
<dbReference type="OrthoDB" id="1707820at2"/>
<evidence type="ECO:0008006" key="3">
    <source>
        <dbReference type="Google" id="ProtNLM"/>
    </source>
</evidence>
<accession>A0A1G9TV60</accession>
<organism evidence="1 2">
    <name type="scientific">Dendrosporobacter quercicolus</name>
    <dbReference type="NCBI Taxonomy" id="146817"/>
    <lineage>
        <taxon>Bacteria</taxon>
        <taxon>Bacillati</taxon>
        <taxon>Bacillota</taxon>
        <taxon>Negativicutes</taxon>
        <taxon>Selenomonadales</taxon>
        <taxon>Sporomusaceae</taxon>
        <taxon>Dendrosporobacter</taxon>
    </lineage>
</organism>
<keyword evidence="2" id="KW-1185">Reference proteome</keyword>
<dbReference type="Proteomes" id="UP000214880">
    <property type="component" value="Unassembled WGS sequence"/>
</dbReference>